<feature type="transmembrane region" description="Helical" evidence="8">
    <location>
        <begin position="12"/>
        <end position="33"/>
    </location>
</feature>
<dbReference type="InterPro" id="IPR023996">
    <property type="entry name" value="TonB-dep_OMP_SusC/RagA"/>
</dbReference>
<dbReference type="NCBIfam" id="TIGR04056">
    <property type="entry name" value="OMP_RagA_SusC"/>
    <property type="match status" value="1"/>
</dbReference>
<evidence type="ECO:0000256" key="3">
    <source>
        <dbReference type="ARBA" id="ARBA00022452"/>
    </source>
</evidence>
<name>A0ABU1R8F0_9BACT</name>
<dbReference type="SUPFAM" id="SSF56935">
    <property type="entry name" value="Porins"/>
    <property type="match status" value="1"/>
</dbReference>
<keyword evidence="11" id="KW-1185">Reference proteome</keyword>
<dbReference type="PROSITE" id="PS52016">
    <property type="entry name" value="TONB_DEPENDENT_REC_3"/>
    <property type="match status" value="1"/>
</dbReference>
<gene>
    <name evidence="10" type="ORF">J2W84_006746</name>
</gene>
<evidence type="ECO:0000256" key="1">
    <source>
        <dbReference type="ARBA" id="ARBA00004571"/>
    </source>
</evidence>
<dbReference type="InterPro" id="IPR008969">
    <property type="entry name" value="CarboxyPept-like_regulatory"/>
</dbReference>
<dbReference type="Gene3D" id="2.60.40.1120">
    <property type="entry name" value="Carboxypeptidase-like, regulatory domain"/>
    <property type="match status" value="1"/>
</dbReference>
<comment type="subcellular location">
    <subcellularLocation>
        <location evidence="1 7">Cell outer membrane</location>
        <topology evidence="1 7">Multi-pass membrane protein</topology>
    </subcellularLocation>
</comment>
<organism evidence="10 11">
    <name type="scientific">Dyadobacter fermentans</name>
    <dbReference type="NCBI Taxonomy" id="94254"/>
    <lineage>
        <taxon>Bacteria</taxon>
        <taxon>Pseudomonadati</taxon>
        <taxon>Bacteroidota</taxon>
        <taxon>Cytophagia</taxon>
        <taxon>Cytophagales</taxon>
        <taxon>Spirosomataceae</taxon>
        <taxon>Dyadobacter</taxon>
    </lineage>
</organism>
<evidence type="ECO:0000256" key="7">
    <source>
        <dbReference type="PROSITE-ProRule" id="PRU01360"/>
    </source>
</evidence>
<dbReference type="EMBL" id="JAVDTI010000011">
    <property type="protein sequence ID" value="MDR6809670.1"/>
    <property type="molecule type" value="Genomic_DNA"/>
</dbReference>
<dbReference type="InterPro" id="IPR037066">
    <property type="entry name" value="Plug_dom_sf"/>
</dbReference>
<dbReference type="Gene3D" id="2.40.170.20">
    <property type="entry name" value="TonB-dependent receptor, beta-barrel domain"/>
    <property type="match status" value="1"/>
</dbReference>
<evidence type="ECO:0000256" key="5">
    <source>
        <dbReference type="ARBA" id="ARBA00023136"/>
    </source>
</evidence>
<accession>A0ABU1R8F0</accession>
<dbReference type="Gene3D" id="2.170.130.10">
    <property type="entry name" value="TonB-dependent receptor, plug domain"/>
    <property type="match status" value="1"/>
</dbReference>
<evidence type="ECO:0000256" key="4">
    <source>
        <dbReference type="ARBA" id="ARBA00022692"/>
    </source>
</evidence>
<keyword evidence="5 7" id="KW-0472">Membrane</keyword>
<dbReference type="InterPro" id="IPR036942">
    <property type="entry name" value="Beta-barrel_TonB_sf"/>
</dbReference>
<keyword evidence="6 7" id="KW-0998">Cell outer membrane</keyword>
<dbReference type="InterPro" id="IPR039426">
    <property type="entry name" value="TonB-dep_rcpt-like"/>
</dbReference>
<proteinExistence type="inferred from homology"/>
<sequence length="1092" mass="119570">MKQLYCRRGGLCFGYVLLLTPICIILFLTNSLAQQSFTVSGQLNAAGDPLPGANVQIKGAGIGATTDGQGRFKLQVPADTARIIFSYIGYSSVDTLVFLPQRSQLIITLIADVAVLNEVAVTGYQIIPKERSTGSFVHVDNALINRSVSTNLLERLVGNVSGLAVQGQGVNPTGANPLSRSLGIRIRGESTLAGSTFVSRDPLIVVDNFPFEGSLANINPNDVESMTILRDAAAASIWGARAGNGVIVIVTKKGSKNQALKTELTANLGFVFKPYVFKDPNYLAAADYIGAERELFNRGFFNSDIRGGGNKPIISPVVSILAAERDGQLSSEAAQNQLERFASLDVRRDFERYIYQTAARQQYALSLSGGSAKSTYRISGGYDYNKQTVVGNTDNRFTLTSENTLMPVRGLDVSLGLHYSSNTTDEHNHQNQWGSIVPGGKYGDLYPYAQLADQQGNPLSVPKDFGQVYKASTVSAGLLDWEYRPLQEAAIGSKKSKTTDLLLKSSISYAFKSWLRAQAQYSFERQSITAQLLNTADSYYSRDLINRFTLINADSTLTKQVPDGGVLRLNQAEYFSHNGRLQLNADKTFGSSSINLLAGAEIRELRTSGFDRVSYGYDPRTGVSANNLDFSKALSTQPSGLAMIPGPEGSMQGFVNRFISYYVNGSYSYKRRYVISASARRDGANIFGARTNDKVTPLWSVGGAWTVSNEQFYSAAWMPLLKLRGSYGSAGNVYQGSVYATGTYFTNSLTGLPAITELLAPNPNLRWETVKTLNLAVEFATRSERISGSLEFYVKKGTDLIQRLTLAPSAGFSSVYGNAAGTTTKGFDLTLHTENIKGKLGWQTVWLVSHLKDRVDRYDAVPTANSIQSQGETRIAVKGKPLYSVYSYAWNGIDNNGDPLGTFGGENSKEYAKIISNFQPDSLVFNGSGVPTWFGSVRNDLSLGPWSLSFNITYKLGYVFRRTSTSINYTEVLAGRAHKDYLDRWKAPGDQMQTSVPALAYPSNTPRNTFYQYSSALIERGDHIRLQDIRLAFDLGSVVKRLQSAQIYTYASNLGILWRANKLGLDPDYVSVSSRHRLITPVSISFGFRTSF</sequence>
<evidence type="ECO:0000256" key="6">
    <source>
        <dbReference type="ARBA" id="ARBA00023237"/>
    </source>
</evidence>
<protein>
    <submittedName>
        <fullName evidence="10">TonB-linked SusC/RagA family outer membrane protein</fullName>
    </submittedName>
</protein>
<dbReference type="InterPro" id="IPR012910">
    <property type="entry name" value="Plug_dom"/>
</dbReference>
<reference evidence="10 11" key="1">
    <citation type="submission" date="2023-07" db="EMBL/GenBank/DDBJ databases">
        <title>Sorghum-associated microbial communities from plants grown in Nebraska, USA.</title>
        <authorList>
            <person name="Schachtman D."/>
        </authorList>
    </citation>
    <scope>NUCLEOTIDE SEQUENCE [LARGE SCALE GENOMIC DNA]</scope>
    <source>
        <strain evidence="10 11">BE57</strain>
    </source>
</reference>
<dbReference type="Proteomes" id="UP001264980">
    <property type="component" value="Unassembled WGS sequence"/>
</dbReference>
<dbReference type="Pfam" id="PF13715">
    <property type="entry name" value="CarbopepD_reg_2"/>
    <property type="match status" value="1"/>
</dbReference>
<evidence type="ECO:0000313" key="10">
    <source>
        <dbReference type="EMBL" id="MDR6809670.1"/>
    </source>
</evidence>
<keyword evidence="3 7" id="KW-1134">Transmembrane beta strand</keyword>
<keyword evidence="4 7" id="KW-0812">Transmembrane</keyword>
<evidence type="ECO:0000256" key="2">
    <source>
        <dbReference type="ARBA" id="ARBA00022448"/>
    </source>
</evidence>
<comment type="caution">
    <text evidence="10">The sequence shown here is derived from an EMBL/GenBank/DDBJ whole genome shotgun (WGS) entry which is preliminary data.</text>
</comment>
<dbReference type="InterPro" id="IPR023997">
    <property type="entry name" value="TonB-dep_OMP_SusC/RagA_CS"/>
</dbReference>
<dbReference type="SUPFAM" id="SSF49464">
    <property type="entry name" value="Carboxypeptidase regulatory domain-like"/>
    <property type="match status" value="1"/>
</dbReference>
<keyword evidence="8" id="KW-1133">Transmembrane helix</keyword>
<feature type="domain" description="TonB-dependent receptor plug" evidence="9">
    <location>
        <begin position="129"/>
        <end position="246"/>
    </location>
</feature>
<comment type="similarity">
    <text evidence="7">Belongs to the TonB-dependent receptor family.</text>
</comment>
<dbReference type="RefSeq" id="WP_309993438.1">
    <property type="nucleotide sequence ID" value="NZ_JAVDTI010000011.1"/>
</dbReference>
<evidence type="ECO:0000259" key="9">
    <source>
        <dbReference type="Pfam" id="PF07715"/>
    </source>
</evidence>
<dbReference type="NCBIfam" id="TIGR04057">
    <property type="entry name" value="SusC_RagA_signa"/>
    <property type="match status" value="1"/>
</dbReference>
<keyword evidence="2 7" id="KW-0813">Transport</keyword>
<dbReference type="Pfam" id="PF07715">
    <property type="entry name" value="Plug"/>
    <property type="match status" value="1"/>
</dbReference>
<evidence type="ECO:0000256" key="8">
    <source>
        <dbReference type="SAM" id="Phobius"/>
    </source>
</evidence>
<evidence type="ECO:0000313" key="11">
    <source>
        <dbReference type="Proteomes" id="UP001264980"/>
    </source>
</evidence>